<gene>
    <name evidence="2" type="ORF">N0F65_010544</name>
</gene>
<reference evidence="2" key="1">
    <citation type="submission" date="2022-11" db="EMBL/GenBank/DDBJ databases">
        <authorList>
            <person name="Morgan W.R."/>
            <person name="Tartar A."/>
        </authorList>
    </citation>
    <scope>NUCLEOTIDE SEQUENCE</scope>
    <source>
        <strain evidence="2">ARSEF 373</strain>
    </source>
</reference>
<dbReference type="Pfam" id="PF03184">
    <property type="entry name" value="DDE_1"/>
    <property type="match status" value="1"/>
</dbReference>
<keyword evidence="3" id="KW-1185">Reference proteome</keyword>
<dbReference type="AlphaFoldDB" id="A0AAV2ZB75"/>
<evidence type="ECO:0000259" key="1">
    <source>
        <dbReference type="Pfam" id="PF03184"/>
    </source>
</evidence>
<evidence type="ECO:0000313" key="3">
    <source>
        <dbReference type="Proteomes" id="UP001146120"/>
    </source>
</evidence>
<dbReference type="PANTHER" id="PTHR19303">
    <property type="entry name" value="TRANSPOSON"/>
    <property type="match status" value="1"/>
</dbReference>
<accession>A0AAV2ZB75</accession>
<protein>
    <recommendedName>
        <fullName evidence="1">DDE-1 domain-containing protein</fullName>
    </recommendedName>
</protein>
<dbReference type="GO" id="GO:0003677">
    <property type="term" value="F:DNA binding"/>
    <property type="evidence" value="ECO:0007669"/>
    <property type="project" value="TreeGrafter"/>
</dbReference>
<sequence>MKDQLQGNLPTDGKTRKLVLKCAVPELESKLWQWLSKFKRRHNMRRFRLHGEEASADADAATKGQELLLMVTDQYRPEDVFNTDETGLVWAKLPTRTLSTAARSGRKQSKQRTTVLVTANAAGTKKLPLLYISHVSAWMKLALFEEWLGKLNERMVEQQRHILLLLDNASVHKTGRTFSNVRLHLLPPNTNSKIQPNDAGIIANLKHHYETARLDHAITLDDIGCSDPCEINLRQAMYWMKGA</sequence>
<dbReference type="GO" id="GO:0005634">
    <property type="term" value="C:nucleus"/>
    <property type="evidence" value="ECO:0007669"/>
    <property type="project" value="TreeGrafter"/>
</dbReference>
<dbReference type="Proteomes" id="UP001146120">
    <property type="component" value="Unassembled WGS sequence"/>
</dbReference>
<feature type="domain" description="DDE-1" evidence="1">
    <location>
        <begin position="131"/>
        <end position="243"/>
    </location>
</feature>
<reference evidence="2" key="2">
    <citation type="journal article" date="2023" name="Microbiol Resour">
        <title>Decontamination and Annotation of the Draft Genome Sequence of the Oomycete Lagenidium giganteum ARSEF 373.</title>
        <authorList>
            <person name="Morgan W.R."/>
            <person name="Tartar A."/>
        </authorList>
    </citation>
    <scope>NUCLEOTIDE SEQUENCE</scope>
    <source>
        <strain evidence="2">ARSEF 373</strain>
    </source>
</reference>
<dbReference type="PANTHER" id="PTHR19303:SF73">
    <property type="entry name" value="PROTEIN PDC2"/>
    <property type="match status" value="1"/>
</dbReference>
<dbReference type="EMBL" id="DAKRPA010000028">
    <property type="protein sequence ID" value="DBA02719.1"/>
    <property type="molecule type" value="Genomic_DNA"/>
</dbReference>
<dbReference type="InterPro" id="IPR050863">
    <property type="entry name" value="CenT-Element_Derived"/>
</dbReference>
<dbReference type="InterPro" id="IPR004875">
    <property type="entry name" value="DDE_SF_endonuclease_dom"/>
</dbReference>
<evidence type="ECO:0000313" key="2">
    <source>
        <dbReference type="EMBL" id="DBA02719.1"/>
    </source>
</evidence>
<proteinExistence type="predicted"/>
<comment type="caution">
    <text evidence="2">The sequence shown here is derived from an EMBL/GenBank/DDBJ whole genome shotgun (WGS) entry which is preliminary data.</text>
</comment>
<organism evidence="2 3">
    <name type="scientific">Lagenidium giganteum</name>
    <dbReference type="NCBI Taxonomy" id="4803"/>
    <lineage>
        <taxon>Eukaryota</taxon>
        <taxon>Sar</taxon>
        <taxon>Stramenopiles</taxon>
        <taxon>Oomycota</taxon>
        <taxon>Peronosporomycetes</taxon>
        <taxon>Pythiales</taxon>
        <taxon>Pythiaceae</taxon>
    </lineage>
</organism>
<name>A0AAV2ZB75_9STRA</name>